<proteinExistence type="predicted"/>
<protein>
    <submittedName>
        <fullName evidence="1">DUF2218 domain-containing protein</fullName>
    </submittedName>
</protein>
<gene>
    <name evidence="1" type="ORF">GFB49_16470</name>
</gene>
<dbReference type="Pfam" id="PF09981">
    <property type="entry name" value="DUF2218"/>
    <property type="match status" value="1"/>
</dbReference>
<reference evidence="1 2" key="1">
    <citation type="submission" date="2019-10" db="EMBL/GenBank/DDBJ databases">
        <title>Epibacterium sp. nov., isolated from seawater.</title>
        <authorList>
            <person name="Zhang X."/>
            <person name="Li N."/>
        </authorList>
    </citation>
    <scope>NUCLEOTIDE SEQUENCE [LARGE SCALE GENOMIC DNA]</scope>
    <source>
        <strain evidence="1 2">SM1979</strain>
    </source>
</reference>
<dbReference type="Gene3D" id="3.30.310.50">
    <property type="entry name" value="Alpha-D-phosphohexomutase, C-terminal domain"/>
    <property type="match status" value="1"/>
</dbReference>
<dbReference type="EMBL" id="WIBF01000012">
    <property type="protein sequence ID" value="MQQ10063.1"/>
    <property type="molecule type" value="Genomic_DNA"/>
</dbReference>
<accession>A0A843YLI3</accession>
<evidence type="ECO:0000313" key="2">
    <source>
        <dbReference type="Proteomes" id="UP000444174"/>
    </source>
</evidence>
<organism evidence="1 2">
    <name type="scientific">Tritonibacter litoralis</name>
    <dbReference type="NCBI Taxonomy" id="2662264"/>
    <lineage>
        <taxon>Bacteria</taxon>
        <taxon>Pseudomonadati</taxon>
        <taxon>Pseudomonadota</taxon>
        <taxon>Alphaproteobacteria</taxon>
        <taxon>Rhodobacterales</taxon>
        <taxon>Paracoccaceae</taxon>
        <taxon>Tritonibacter</taxon>
    </lineage>
</organism>
<dbReference type="Proteomes" id="UP000444174">
    <property type="component" value="Unassembled WGS sequence"/>
</dbReference>
<dbReference type="RefSeq" id="WP_153217045.1">
    <property type="nucleotide sequence ID" value="NZ_WIBF01000012.1"/>
</dbReference>
<comment type="caution">
    <text evidence="1">The sequence shown here is derived from an EMBL/GenBank/DDBJ whole genome shotgun (WGS) entry which is preliminary data.</text>
</comment>
<name>A0A843YLI3_9RHOB</name>
<sequence length="105" mass="11623">MSQTQIHDTGIFQTPNAAKYLRQLCKHFGHKIEVQLDEATPEAPTATLTFDRGPITLTADATQLTATVTGPNADELATARYIIDKHLERFAFREAFTNMTWAASA</sequence>
<dbReference type="InterPro" id="IPR014543">
    <property type="entry name" value="UCP028291"/>
</dbReference>
<dbReference type="AlphaFoldDB" id="A0A843YLI3"/>
<dbReference type="PIRSF" id="PIRSF028291">
    <property type="entry name" value="UCP028291"/>
    <property type="match status" value="1"/>
</dbReference>
<keyword evidence="2" id="KW-1185">Reference proteome</keyword>
<evidence type="ECO:0000313" key="1">
    <source>
        <dbReference type="EMBL" id="MQQ10063.1"/>
    </source>
</evidence>